<keyword evidence="2" id="KW-1185">Reference proteome</keyword>
<comment type="caution">
    <text evidence="1">The sequence shown here is derived from an EMBL/GenBank/DDBJ whole genome shotgun (WGS) entry which is preliminary data.</text>
</comment>
<organism evidence="1 2">
    <name type="scientific">Nephila pilipes</name>
    <name type="common">Giant wood spider</name>
    <name type="synonym">Nephila maculata</name>
    <dbReference type="NCBI Taxonomy" id="299642"/>
    <lineage>
        <taxon>Eukaryota</taxon>
        <taxon>Metazoa</taxon>
        <taxon>Ecdysozoa</taxon>
        <taxon>Arthropoda</taxon>
        <taxon>Chelicerata</taxon>
        <taxon>Arachnida</taxon>
        <taxon>Araneae</taxon>
        <taxon>Araneomorphae</taxon>
        <taxon>Entelegynae</taxon>
        <taxon>Araneoidea</taxon>
        <taxon>Nephilidae</taxon>
        <taxon>Nephila</taxon>
    </lineage>
</organism>
<dbReference type="Proteomes" id="UP000887013">
    <property type="component" value="Unassembled WGS sequence"/>
</dbReference>
<reference evidence="1" key="1">
    <citation type="submission" date="2020-08" db="EMBL/GenBank/DDBJ databases">
        <title>Multicomponent nature underlies the extraordinary mechanical properties of spider dragline silk.</title>
        <authorList>
            <person name="Kono N."/>
            <person name="Nakamura H."/>
            <person name="Mori M."/>
            <person name="Yoshida Y."/>
            <person name="Ohtoshi R."/>
            <person name="Malay A.D."/>
            <person name="Moran D.A.P."/>
            <person name="Tomita M."/>
            <person name="Numata K."/>
            <person name="Arakawa K."/>
        </authorList>
    </citation>
    <scope>NUCLEOTIDE SEQUENCE</scope>
</reference>
<dbReference type="EMBL" id="BMAW01013630">
    <property type="protein sequence ID" value="GFT35045.1"/>
    <property type="molecule type" value="Genomic_DNA"/>
</dbReference>
<evidence type="ECO:0000313" key="2">
    <source>
        <dbReference type="Proteomes" id="UP000887013"/>
    </source>
</evidence>
<name>A0A8X6NU86_NEPPI</name>
<accession>A0A8X6NU86</accession>
<dbReference type="AlphaFoldDB" id="A0A8X6NU86"/>
<protein>
    <submittedName>
        <fullName evidence="1">Uncharacterized protein</fullName>
    </submittedName>
</protein>
<sequence length="89" mass="10140">MKNWKTFYEKKVPVADGSEKFAKQNDNGRVSVTLISIKRRQTGYDADLKVILSLETTQKCKTTITLLRRYCRSLCATSASRRPNLVLGK</sequence>
<gene>
    <name evidence="1" type="ORF">NPIL_579531</name>
</gene>
<proteinExistence type="predicted"/>
<evidence type="ECO:0000313" key="1">
    <source>
        <dbReference type="EMBL" id="GFT35045.1"/>
    </source>
</evidence>